<dbReference type="PANTHER" id="PTHR43393">
    <property type="entry name" value="CYTOKININ RIBOSIDE 5'-MONOPHOSPHATE PHOSPHORIBOHYDROLASE"/>
    <property type="match status" value="1"/>
</dbReference>
<dbReference type="InterPro" id="IPR005268">
    <property type="entry name" value="CHP00725"/>
</dbReference>
<dbReference type="Proteomes" id="UP001220022">
    <property type="component" value="Unassembled WGS sequence"/>
</dbReference>
<accession>A0ABT5Z8H4</accession>
<dbReference type="EMBL" id="JARHTQ010000030">
    <property type="protein sequence ID" value="MDF2260123.1"/>
    <property type="molecule type" value="Genomic_DNA"/>
</dbReference>
<name>A0ABT5Z8H4_9ACTN</name>
<dbReference type="NCBIfam" id="TIGR00725">
    <property type="entry name" value="TIGR00725 family protein"/>
    <property type="match status" value="1"/>
</dbReference>
<evidence type="ECO:0000313" key="2">
    <source>
        <dbReference type="Proteomes" id="UP001220022"/>
    </source>
</evidence>
<gene>
    <name evidence="1" type="ORF">P2L57_31715</name>
</gene>
<comment type="caution">
    <text evidence="1">The sequence shown here is derived from an EMBL/GenBank/DDBJ whole genome shotgun (WGS) entry which is preliminary data.</text>
</comment>
<dbReference type="PANTHER" id="PTHR43393:SF3">
    <property type="entry name" value="LYSINE DECARBOXYLASE-LIKE PROTEIN"/>
    <property type="match status" value="1"/>
</dbReference>
<evidence type="ECO:0000313" key="1">
    <source>
        <dbReference type="EMBL" id="MDF2260123.1"/>
    </source>
</evidence>
<dbReference type="Gene3D" id="3.40.50.450">
    <property type="match status" value="1"/>
</dbReference>
<proteinExistence type="predicted"/>
<dbReference type="SUPFAM" id="SSF102405">
    <property type="entry name" value="MCP/YpsA-like"/>
    <property type="match status" value="1"/>
</dbReference>
<keyword evidence="2" id="KW-1185">Reference proteome</keyword>
<dbReference type="InterPro" id="IPR052341">
    <property type="entry name" value="LOG_family_nucleotidases"/>
</dbReference>
<dbReference type="Pfam" id="PF18306">
    <property type="entry name" value="LDcluster4"/>
    <property type="match status" value="1"/>
</dbReference>
<dbReference type="InterPro" id="IPR041164">
    <property type="entry name" value="LDcluster4"/>
</dbReference>
<sequence length="175" mass="17274">MAQDPAAKREITYVAVIGAGDASAAEKEAAEHVGALLAERGVVVVCGGLGGVMEAACRGVRSRGGTAVGLLPGRDRAVGNPCLSVALPTGLGELRNGLVVAAGDAVIAVGGGWGTLSEIALAMRTGKPTVVVDSWDVKPARPHAVSMPTAVGSAEEAVELALRLADGGSGRGDEG</sequence>
<reference evidence="1 2" key="1">
    <citation type="submission" date="2023-03" db="EMBL/GenBank/DDBJ databases">
        <title>Draft genome sequence of type strain Streptomyces ferralitis JCM 14344.</title>
        <authorList>
            <person name="Klaysubun C."/>
            <person name="Duangmal K."/>
        </authorList>
    </citation>
    <scope>NUCLEOTIDE SEQUENCE [LARGE SCALE GENOMIC DNA]</scope>
    <source>
        <strain evidence="1 2">JCM 14344</strain>
    </source>
</reference>
<dbReference type="RefSeq" id="WP_275820417.1">
    <property type="nucleotide sequence ID" value="NZ_BAAANM010000032.1"/>
</dbReference>
<protein>
    <submittedName>
        <fullName evidence="1">TIGR00725 family protein</fullName>
    </submittedName>
</protein>
<organism evidence="1 2">
    <name type="scientific">Streptantibioticus ferralitis</name>
    <dbReference type="NCBI Taxonomy" id="236510"/>
    <lineage>
        <taxon>Bacteria</taxon>
        <taxon>Bacillati</taxon>
        <taxon>Actinomycetota</taxon>
        <taxon>Actinomycetes</taxon>
        <taxon>Kitasatosporales</taxon>
        <taxon>Streptomycetaceae</taxon>
        <taxon>Streptantibioticus</taxon>
    </lineage>
</organism>